<comment type="caution">
    <text evidence="2">The sequence shown here is derived from an EMBL/GenBank/DDBJ whole genome shotgun (WGS) entry which is preliminary data.</text>
</comment>
<name>A0ABD2XFD6_9HYME</name>
<proteinExistence type="predicted"/>
<accession>A0ABD2XFD6</accession>
<dbReference type="Proteomes" id="UP001627154">
    <property type="component" value="Unassembled WGS sequence"/>
</dbReference>
<evidence type="ECO:0000313" key="3">
    <source>
        <dbReference type="Proteomes" id="UP001627154"/>
    </source>
</evidence>
<evidence type="ECO:0000313" key="2">
    <source>
        <dbReference type="EMBL" id="KAL3403574.1"/>
    </source>
</evidence>
<reference evidence="2 3" key="1">
    <citation type="journal article" date="2024" name="bioRxiv">
        <title>A reference genome for Trichogramma kaykai: A tiny desert-dwelling parasitoid wasp with competing sex-ratio distorters.</title>
        <authorList>
            <person name="Culotta J."/>
            <person name="Lindsey A.R."/>
        </authorList>
    </citation>
    <scope>NUCLEOTIDE SEQUENCE [LARGE SCALE GENOMIC DNA]</scope>
    <source>
        <strain evidence="2 3">KSX58</strain>
    </source>
</reference>
<dbReference type="EMBL" id="JBJJXI010000030">
    <property type="protein sequence ID" value="KAL3403574.1"/>
    <property type="molecule type" value="Genomic_DNA"/>
</dbReference>
<sequence>MHINIYRPQCARSRRAPDPTPVPRESPARHPPSPVRQQPQHRLLFLLLLPPPPPPPPLLHCFVPCLPRRPPASFSPSVNSLATRASIYRIGLIYHSCWDICSFASALQPPPTTSERLIFPAS</sequence>
<feature type="region of interest" description="Disordered" evidence="1">
    <location>
        <begin position="1"/>
        <end position="37"/>
    </location>
</feature>
<feature type="compositionally biased region" description="Pro residues" evidence="1">
    <location>
        <begin position="18"/>
        <end position="34"/>
    </location>
</feature>
<evidence type="ECO:0000256" key="1">
    <source>
        <dbReference type="SAM" id="MobiDB-lite"/>
    </source>
</evidence>
<dbReference type="AlphaFoldDB" id="A0ABD2XFD6"/>
<gene>
    <name evidence="2" type="ORF">TKK_003826</name>
</gene>
<organism evidence="2 3">
    <name type="scientific">Trichogramma kaykai</name>
    <dbReference type="NCBI Taxonomy" id="54128"/>
    <lineage>
        <taxon>Eukaryota</taxon>
        <taxon>Metazoa</taxon>
        <taxon>Ecdysozoa</taxon>
        <taxon>Arthropoda</taxon>
        <taxon>Hexapoda</taxon>
        <taxon>Insecta</taxon>
        <taxon>Pterygota</taxon>
        <taxon>Neoptera</taxon>
        <taxon>Endopterygota</taxon>
        <taxon>Hymenoptera</taxon>
        <taxon>Apocrita</taxon>
        <taxon>Proctotrupomorpha</taxon>
        <taxon>Chalcidoidea</taxon>
        <taxon>Trichogrammatidae</taxon>
        <taxon>Trichogramma</taxon>
    </lineage>
</organism>
<keyword evidence="3" id="KW-1185">Reference proteome</keyword>
<protein>
    <submittedName>
        <fullName evidence="2">Uncharacterized protein</fullName>
    </submittedName>
</protein>